<reference evidence="1 2" key="1">
    <citation type="submission" date="2019-03" db="EMBL/GenBank/DDBJ databases">
        <title>Nitrincola sp. nov. isolated from an Indian soda lake.</title>
        <authorList>
            <person name="Joshi A."/>
            <person name="Thite S.V."/>
            <person name="Joseph N."/>
            <person name="Dhotre D."/>
            <person name="Moorthy M."/>
            <person name="Shouche Y.S."/>
        </authorList>
    </citation>
    <scope>NUCLEOTIDE SEQUENCE [LARGE SCALE GENOMIC DNA]</scope>
    <source>
        <strain evidence="1 2">MEB193</strain>
    </source>
</reference>
<accession>A0A5A9W025</accession>
<name>A0A5A9W025_9GAMM</name>
<evidence type="ECO:0000313" key="1">
    <source>
        <dbReference type="EMBL" id="KAA0874076.1"/>
    </source>
</evidence>
<sequence>MQEIEKPDTPLSASHSILSLDLCMDWILAYHSPAAAELVLSPLHQRFPLPLPTKDWPVHRGTLEEIFQLQPNLILVGEYNAPLLRHRLLKLGLQVVVVSLPQTLHQVMEYEQALLRLIGQPETLARPAPARVEPDWDAPRLLLLGANGIGTGIATFEDQILRQAGWNNYLTTPGYQRLDLEALVLDPPDAVLWAAPEHPSLANRFAQHPALAKSLPAQAWLSTDYWRWQCPGPWTWELIDQLHQAREALD</sequence>
<keyword evidence="2" id="KW-1185">Reference proteome</keyword>
<gene>
    <name evidence="1" type="ORF">E1H14_09860</name>
</gene>
<dbReference type="AlphaFoldDB" id="A0A5A9W025"/>
<dbReference type="Proteomes" id="UP000325302">
    <property type="component" value="Unassembled WGS sequence"/>
</dbReference>
<evidence type="ECO:0000313" key="2">
    <source>
        <dbReference type="Proteomes" id="UP000325302"/>
    </source>
</evidence>
<dbReference type="OrthoDB" id="6823185at2"/>
<organism evidence="1 2">
    <name type="scientific">Nitrincola tapanii</name>
    <dbReference type="NCBI Taxonomy" id="1708751"/>
    <lineage>
        <taxon>Bacteria</taxon>
        <taxon>Pseudomonadati</taxon>
        <taxon>Pseudomonadota</taxon>
        <taxon>Gammaproteobacteria</taxon>
        <taxon>Oceanospirillales</taxon>
        <taxon>Oceanospirillaceae</taxon>
        <taxon>Nitrincola</taxon>
    </lineage>
</organism>
<dbReference type="SUPFAM" id="SSF53807">
    <property type="entry name" value="Helical backbone' metal receptor"/>
    <property type="match status" value="1"/>
</dbReference>
<protein>
    <submittedName>
        <fullName evidence="1">ABC transporter substrate-binding protein</fullName>
    </submittedName>
</protein>
<proteinExistence type="predicted"/>
<dbReference type="Gene3D" id="3.40.50.1980">
    <property type="entry name" value="Nitrogenase molybdenum iron protein domain"/>
    <property type="match status" value="1"/>
</dbReference>
<comment type="caution">
    <text evidence="1">The sequence shown here is derived from an EMBL/GenBank/DDBJ whole genome shotgun (WGS) entry which is preliminary data.</text>
</comment>
<dbReference type="RefSeq" id="WP_149391308.1">
    <property type="nucleotide sequence ID" value="NZ_SMRS01000007.1"/>
</dbReference>
<dbReference type="EMBL" id="SMRS01000007">
    <property type="protein sequence ID" value="KAA0874076.1"/>
    <property type="molecule type" value="Genomic_DNA"/>
</dbReference>